<evidence type="ECO:0000259" key="7">
    <source>
        <dbReference type="Pfam" id="PF04138"/>
    </source>
</evidence>
<feature type="transmembrane region" description="Helical" evidence="6">
    <location>
        <begin position="131"/>
        <end position="150"/>
    </location>
</feature>
<comment type="similarity">
    <text evidence="2">Belongs to the GtrA family.</text>
</comment>
<evidence type="ECO:0000313" key="8">
    <source>
        <dbReference type="EMBL" id="CAJ0787913.1"/>
    </source>
</evidence>
<evidence type="ECO:0000256" key="3">
    <source>
        <dbReference type="ARBA" id="ARBA00022692"/>
    </source>
</evidence>
<feature type="transmembrane region" description="Helical" evidence="6">
    <location>
        <begin position="107"/>
        <end position="125"/>
    </location>
</feature>
<keyword evidence="3 6" id="KW-0812">Transmembrane</keyword>
<reference evidence="8 9" key="1">
    <citation type="submission" date="2023-07" db="EMBL/GenBank/DDBJ databases">
        <authorList>
            <person name="Peeters C."/>
        </authorList>
    </citation>
    <scope>NUCLEOTIDE SEQUENCE [LARGE SCALE GENOMIC DNA]</scope>
    <source>
        <strain evidence="8 9">LMG 18096</strain>
    </source>
</reference>
<accession>A0ABC8QAN9</accession>
<dbReference type="PANTHER" id="PTHR38459">
    <property type="entry name" value="PROPHAGE BACTOPRENOL-LINKED GLUCOSE TRANSLOCASE HOMOLOG"/>
    <property type="match status" value="1"/>
</dbReference>
<evidence type="ECO:0000256" key="4">
    <source>
        <dbReference type="ARBA" id="ARBA00022989"/>
    </source>
</evidence>
<dbReference type="GO" id="GO:0016020">
    <property type="term" value="C:membrane"/>
    <property type="evidence" value="ECO:0007669"/>
    <property type="project" value="UniProtKB-SubCell"/>
</dbReference>
<keyword evidence="9" id="KW-1185">Reference proteome</keyword>
<dbReference type="EMBL" id="CATZAT010000003">
    <property type="protein sequence ID" value="CAJ0787913.1"/>
    <property type="molecule type" value="Genomic_DNA"/>
</dbReference>
<dbReference type="InterPro" id="IPR051401">
    <property type="entry name" value="GtrA_CellWall_Glycosyl"/>
</dbReference>
<protein>
    <recommendedName>
        <fullName evidence="7">GtrA/DPMS transmembrane domain-containing protein</fullName>
    </recommendedName>
</protein>
<feature type="transmembrane region" description="Helical" evidence="6">
    <location>
        <begin position="42"/>
        <end position="64"/>
    </location>
</feature>
<keyword evidence="4 6" id="KW-1133">Transmembrane helix</keyword>
<evidence type="ECO:0000256" key="1">
    <source>
        <dbReference type="ARBA" id="ARBA00004141"/>
    </source>
</evidence>
<comment type="subcellular location">
    <subcellularLocation>
        <location evidence="1">Membrane</location>
        <topology evidence="1">Multi-pass membrane protein</topology>
    </subcellularLocation>
</comment>
<gene>
    <name evidence="8" type="ORF">LMG18096_02033</name>
</gene>
<dbReference type="Proteomes" id="UP001189663">
    <property type="component" value="Unassembled WGS sequence"/>
</dbReference>
<comment type="caution">
    <text evidence="8">The sequence shown here is derived from an EMBL/GenBank/DDBJ whole genome shotgun (WGS) entry which is preliminary data.</text>
</comment>
<feature type="transmembrane region" description="Helical" evidence="6">
    <location>
        <begin position="76"/>
        <end position="95"/>
    </location>
</feature>
<dbReference type="InterPro" id="IPR007267">
    <property type="entry name" value="GtrA_DPMS_TM"/>
</dbReference>
<evidence type="ECO:0000313" key="9">
    <source>
        <dbReference type="Proteomes" id="UP001189663"/>
    </source>
</evidence>
<dbReference type="Pfam" id="PF04138">
    <property type="entry name" value="GtrA_DPMS_TM"/>
    <property type="match status" value="1"/>
</dbReference>
<sequence length="157" mass="17019">MVTEGRGDIMRHAESGVMNALAGVLPPTLVRRLPDRTMVTRVFRFGVSGVVATGMHVAIATTLINGFSASQVTANGVAFICANVCSYLLNALWSFSAKPGRANFLRFYAVSLLCLALTLAISWLAQTLGLSYWVGLAAILSVVPPLTFLLHRFWTFR</sequence>
<name>A0ABC8QAN9_9RALS</name>
<evidence type="ECO:0000256" key="6">
    <source>
        <dbReference type="SAM" id="Phobius"/>
    </source>
</evidence>
<proteinExistence type="inferred from homology"/>
<evidence type="ECO:0000256" key="5">
    <source>
        <dbReference type="ARBA" id="ARBA00023136"/>
    </source>
</evidence>
<evidence type="ECO:0000256" key="2">
    <source>
        <dbReference type="ARBA" id="ARBA00009399"/>
    </source>
</evidence>
<keyword evidence="5 6" id="KW-0472">Membrane</keyword>
<feature type="domain" description="GtrA/DPMS transmembrane" evidence="7">
    <location>
        <begin position="44"/>
        <end position="156"/>
    </location>
</feature>
<organism evidence="8 9">
    <name type="scientific">Ralstonia holmesii</name>
    <dbReference type="NCBI Taxonomy" id="3058602"/>
    <lineage>
        <taxon>Bacteria</taxon>
        <taxon>Pseudomonadati</taxon>
        <taxon>Pseudomonadota</taxon>
        <taxon>Betaproteobacteria</taxon>
        <taxon>Burkholderiales</taxon>
        <taxon>Burkholderiaceae</taxon>
        <taxon>Ralstonia</taxon>
    </lineage>
</organism>
<dbReference type="AlphaFoldDB" id="A0ABC8QAN9"/>
<dbReference type="PANTHER" id="PTHR38459:SF1">
    <property type="entry name" value="PROPHAGE BACTOPRENOL-LINKED GLUCOSE TRANSLOCASE HOMOLOG"/>
    <property type="match status" value="1"/>
</dbReference>